<sequence length="133" mass="13793">MVTKPKMTRRAMLAQDGFRNRLEELDRQRRSIDALADAMAALRAAEHDAWSAAGSLTGDWGYSRDEVALLAGLTAPERRILFGPDPTPSDGADDGEGDGSGDGDGAAVPSTSDAGGVDAGSDGSWFAGDGDHD</sequence>
<proteinExistence type="predicted"/>
<comment type="caution">
    <text evidence="2">The sequence shown here is derived from an EMBL/GenBank/DDBJ whole genome shotgun (WGS) entry which is preliminary data.</text>
</comment>
<name>A0A2N5J6X6_9BIFI</name>
<feature type="region of interest" description="Disordered" evidence="1">
    <location>
        <begin position="75"/>
        <end position="133"/>
    </location>
</feature>
<dbReference type="EMBL" id="NMWU01000055">
    <property type="protein sequence ID" value="PLS29958.1"/>
    <property type="molecule type" value="Genomic_DNA"/>
</dbReference>
<keyword evidence="3" id="KW-1185">Reference proteome</keyword>
<organism evidence="2 3">
    <name type="scientific">Bifidobacterium margollesii</name>
    <dbReference type="NCBI Taxonomy" id="2020964"/>
    <lineage>
        <taxon>Bacteria</taxon>
        <taxon>Bacillati</taxon>
        <taxon>Actinomycetota</taxon>
        <taxon>Actinomycetes</taxon>
        <taxon>Bifidobacteriales</taxon>
        <taxon>Bifidobacteriaceae</taxon>
        <taxon>Bifidobacterium</taxon>
    </lineage>
</organism>
<feature type="compositionally biased region" description="Low complexity" evidence="1">
    <location>
        <begin position="105"/>
        <end position="124"/>
    </location>
</feature>
<evidence type="ECO:0000256" key="1">
    <source>
        <dbReference type="SAM" id="MobiDB-lite"/>
    </source>
</evidence>
<reference evidence="2 3" key="1">
    <citation type="submission" date="2017-07" db="EMBL/GenBank/DDBJ databases">
        <title>Bifidobacterium novel species.</title>
        <authorList>
            <person name="Lugli G.A."/>
            <person name="Milani C."/>
            <person name="Duranti S."/>
            <person name="Mangifesta M."/>
        </authorList>
    </citation>
    <scope>NUCLEOTIDE SEQUENCE [LARGE SCALE GENOMIC DNA]</scope>
    <source>
        <strain evidence="3">Uis1B</strain>
    </source>
</reference>
<dbReference type="RefSeq" id="WP_101618365.1">
    <property type="nucleotide sequence ID" value="NZ_NMWU01000055.1"/>
</dbReference>
<protein>
    <submittedName>
        <fullName evidence="2">Uncharacterized protein</fullName>
    </submittedName>
</protein>
<evidence type="ECO:0000313" key="2">
    <source>
        <dbReference type="EMBL" id="PLS29958.1"/>
    </source>
</evidence>
<dbReference type="Proteomes" id="UP000235050">
    <property type="component" value="Unassembled WGS sequence"/>
</dbReference>
<dbReference type="AlphaFoldDB" id="A0A2N5J6X6"/>
<evidence type="ECO:0000313" key="3">
    <source>
        <dbReference type="Proteomes" id="UP000235050"/>
    </source>
</evidence>
<gene>
    <name evidence="2" type="ORF">Uis1B_2226</name>
</gene>
<feature type="compositionally biased region" description="Acidic residues" evidence="1">
    <location>
        <begin position="91"/>
        <end position="101"/>
    </location>
</feature>
<accession>A0A2N5J6X6</accession>